<sequence>MLSALGPLRYQLRVAMETPPTSLDGCGLIQLPHTPRHVDISKSHAYNDQWVPCANMFWFKLVSFGLGRVGEGEWIWVSSATGYDR</sequence>
<proteinExistence type="predicted"/>
<keyword evidence="2" id="KW-1185">Reference proteome</keyword>
<dbReference type="AlphaFoldDB" id="W1P2G7"/>
<gene>
    <name evidence="1" type="ORF">AMTR_s00079p00189690</name>
</gene>
<organism evidence="1 2">
    <name type="scientific">Amborella trichopoda</name>
    <dbReference type="NCBI Taxonomy" id="13333"/>
    <lineage>
        <taxon>Eukaryota</taxon>
        <taxon>Viridiplantae</taxon>
        <taxon>Streptophyta</taxon>
        <taxon>Embryophyta</taxon>
        <taxon>Tracheophyta</taxon>
        <taxon>Spermatophyta</taxon>
        <taxon>Magnoliopsida</taxon>
        <taxon>Amborellales</taxon>
        <taxon>Amborellaceae</taxon>
        <taxon>Amborella</taxon>
    </lineage>
</organism>
<accession>W1P2G7</accession>
<dbReference type="EMBL" id="KI394313">
    <property type="protein sequence ID" value="ERN04047.1"/>
    <property type="molecule type" value="Genomic_DNA"/>
</dbReference>
<dbReference type="Gramene" id="ERN04047">
    <property type="protein sequence ID" value="ERN04047"/>
    <property type="gene ID" value="AMTR_s00079p00189690"/>
</dbReference>
<name>W1P2G7_AMBTC</name>
<dbReference type="HOGENOM" id="CLU_2515670_0_0_1"/>
<evidence type="ECO:0000313" key="2">
    <source>
        <dbReference type="Proteomes" id="UP000017836"/>
    </source>
</evidence>
<dbReference type="Proteomes" id="UP000017836">
    <property type="component" value="Unassembled WGS sequence"/>
</dbReference>
<reference evidence="2" key="1">
    <citation type="journal article" date="2013" name="Science">
        <title>The Amborella genome and the evolution of flowering plants.</title>
        <authorList>
            <consortium name="Amborella Genome Project"/>
        </authorList>
    </citation>
    <scope>NUCLEOTIDE SEQUENCE [LARGE SCALE GENOMIC DNA]</scope>
</reference>
<protein>
    <submittedName>
        <fullName evidence="1">Uncharacterized protein</fullName>
    </submittedName>
</protein>
<evidence type="ECO:0000313" key="1">
    <source>
        <dbReference type="EMBL" id="ERN04047.1"/>
    </source>
</evidence>